<dbReference type="GO" id="GO:0006364">
    <property type="term" value="P:rRNA processing"/>
    <property type="evidence" value="ECO:0007669"/>
    <property type="project" value="UniProtKB-UniRule"/>
</dbReference>
<comment type="subcellular location">
    <subcellularLocation>
        <location evidence="5">Cytoplasm</location>
    </subcellularLocation>
</comment>
<comment type="function">
    <text evidence="5">An accessory protein needed during the final step in the assembly of 30S ribosomal subunit, possibly for assembly of the head region. Essential for efficient processing of 16S rRNA. May be needed both before and after RbfA during the maturation of 16S rRNA. It has affinity for free ribosomal 30S subunits but not for 70S ribosomes.</text>
</comment>
<dbReference type="GO" id="GO:0042274">
    <property type="term" value="P:ribosomal small subunit biogenesis"/>
    <property type="evidence" value="ECO:0007669"/>
    <property type="project" value="UniProtKB-UniRule"/>
</dbReference>
<name>A0A4D7AMV5_9FIRM</name>
<dbReference type="PANTHER" id="PTHR33692:SF1">
    <property type="entry name" value="RIBOSOME MATURATION FACTOR RIMM"/>
    <property type="match status" value="1"/>
</dbReference>
<dbReference type="InterPro" id="IPR002676">
    <property type="entry name" value="RimM_N"/>
</dbReference>
<keyword evidence="3 5" id="KW-0698">rRNA processing</keyword>
<dbReference type="InterPro" id="IPR011033">
    <property type="entry name" value="PRC_barrel-like_sf"/>
</dbReference>
<evidence type="ECO:0000256" key="3">
    <source>
        <dbReference type="ARBA" id="ARBA00022552"/>
    </source>
</evidence>
<gene>
    <name evidence="5 8" type="primary">rimM</name>
    <name evidence="8" type="ORF">EIO64_16250</name>
</gene>
<protein>
    <recommendedName>
        <fullName evidence="5">Ribosome maturation factor RimM</fullName>
    </recommendedName>
</protein>
<dbReference type="InterPro" id="IPR009000">
    <property type="entry name" value="Transl_B-barrel_sf"/>
</dbReference>
<reference evidence="9" key="1">
    <citation type="submission" date="2018-12" db="EMBL/GenBank/DDBJ databases">
        <title>Dusodibacter welbiota gen. nov., sp. nov., isolated from human faeces and emended description of the Oscillibacter genus.</title>
        <authorList>
            <person name="Le Roy T."/>
            <person name="Van der Smissen P."/>
            <person name="Delzenne N."/>
            <person name="Muccioli G."/>
            <person name="Collet J.F."/>
            <person name="Cani P.D."/>
        </authorList>
    </citation>
    <scope>NUCLEOTIDE SEQUENCE [LARGE SCALE GENOMIC DNA]</scope>
    <source>
        <strain evidence="9">J115</strain>
    </source>
</reference>
<accession>A0A4D7AMV5</accession>
<dbReference type="HAMAP" id="MF_00014">
    <property type="entry name" value="Ribosome_mat_RimM"/>
    <property type="match status" value="1"/>
</dbReference>
<dbReference type="Gene3D" id="2.40.30.60">
    <property type="entry name" value="RimM"/>
    <property type="match status" value="1"/>
</dbReference>
<sequence length="168" mass="18489">MRLETIKIGRIVNAHGIRGEVRVQPDGQDPAFLTQFQTFYLDGAPVTPTANHVHKSLVLMKFPGVDDMNAALALKGKNLYIRRADAKLPEGACFDAELLGMTVCDAATGETLGEITRVDSYPAHKVYTVRGAREYLIPAVPDVFIKSVDLDANRMEVQVWEGMATDEN</sequence>
<keyword evidence="4 5" id="KW-0143">Chaperone</keyword>
<dbReference type="SUPFAM" id="SSF50447">
    <property type="entry name" value="Translation proteins"/>
    <property type="match status" value="1"/>
</dbReference>
<dbReference type="NCBIfam" id="TIGR02273">
    <property type="entry name" value="16S_RimM"/>
    <property type="match status" value="1"/>
</dbReference>
<dbReference type="PANTHER" id="PTHR33692">
    <property type="entry name" value="RIBOSOME MATURATION FACTOR RIMM"/>
    <property type="match status" value="1"/>
</dbReference>
<evidence type="ECO:0000259" key="6">
    <source>
        <dbReference type="Pfam" id="PF01782"/>
    </source>
</evidence>
<dbReference type="EMBL" id="CP034413">
    <property type="protein sequence ID" value="QCI60559.1"/>
    <property type="molecule type" value="Genomic_DNA"/>
</dbReference>
<dbReference type="InterPro" id="IPR056792">
    <property type="entry name" value="PRC_RimM"/>
</dbReference>
<dbReference type="InterPro" id="IPR036976">
    <property type="entry name" value="RimM_N_sf"/>
</dbReference>
<dbReference type="Gene3D" id="2.30.30.240">
    <property type="entry name" value="PRC-barrel domain"/>
    <property type="match status" value="1"/>
</dbReference>
<dbReference type="GO" id="GO:0005737">
    <property type="term" value="C:cytoplasm"/>
    <property type="evidence" value="ECO:0007669"/>
    <property type="project" value="UniProtKB-SubCell"/>
</dbReference>
<feature type="domain" description="Ribosome maturation factor RimM PRC barrel" evidence="7">
    <location>
        <begin position="97"/>
        <end position="162"/>
    </location>
</feature>
<evidence type="ECO:0000313" key="8">
    <source>
        <dbReference type="EMBL" id="QCI60559.1"/>
    </source>
</evidence>
<evidence type="ECO:0000256" key="4">
    <source>
        <dbReference type="ARBA" id="ARBA00023186"/>
    </source>
</evidence>
<evidence type="ECO:0000259" key="7">
    <source>
        <dbReference type="Pfam" id="PF24986"/>
    </source>
</evidence>
<dbReference type="GO" id="GO:0005840">
    <property type="term" value="C:ribosome"/>
    <property type="evidence" value="ECO:0007669"/>
    <property type="project" value="InterPro"/>
</dbReference>
<dbReference type="AlphaFoldDB" id="A0A4D7AMV5"/>
<keyword evidence="1 5" id="KW-0963">Cytoplasm</keyword>
<dbReference type="GO" id="GO:0043022">
    <property type="term" value="F:ribosome binding"/>
    <property type="evidence" value="ECO:0007669"/>
    <property type="project" value="InterPro"/>
</dbReference>
<dbReference type="Pfam" id="PF24986">
    <property type="entry name" value="PRC_RimM"/>
    <property type="match status" value="1"/>
</dbReference>
<dbReference type="InterPro" id="IPR011961">
    <property type="entry name" value="RimM"/>
</dbReference>
<proteinExistence type="inferred from homology"/>
<evidence type="ECO:0000256" key="5">
    <source>
        <dbReference type="HAMAP-Rule" id="MF_00014"/>
    </source>
</evidence>
<keyword evidence="9" id="KW-1185">Reference proteome</keyword>
<dbReference type="KEGG" id="obj:EIO64_16250"/>
<evidence type="ECO:0000313" key="9">
    <source>
        <dbReference type="Proteomes" id="UP000298642"/>
    </source>
</evidence>
<organism evidence="8 9">
    <name type="scientific">Dysosmobacter welbionis</name>
    <dbReference type="NCBI Taxonomy" id="2093857"/>
    <lineage>
        <taxon>Bacteria</taxon>
        <taxon>Bacillati</taxon>
        <taxon>Bacillota</taxon>
        <taxon>Clostridia</taxon>
        <taxon>Eubacteriales</taxon>
        <taxon>Oscillospiraceae</taxon>
        <taxon>Dysosmobacter</taxon>
    </lineage>
</organism>
<dbReference type="Pfam" id="PF01782">
    <property type="entry name" value="RimM"/>
    <property type="match status" value="1"/>
</dbReference>
<comment type="domain">
    <text evidence="5">The PRC barrel domain binds ribosomal protein uS19.</text>
</comment>
<evidence type="ECO:0000256" key="2">
    <source>
        <dbReference type="ARBA" id="ARBA00022517"/>
    </source>
</evidence>
<comment type="similarity">
    <text evidence="5">Belongs to the RimM family.</text>
</comment>
<dbReference type="SUPFAM" id="SSF50346">
    <property type="entry name" value="PRC-barrel domain"/>
    <property type="match status" value="1"/>
</dbReference>
<comment type="subunit">
    <text evidence="5">Binds ribosomal protein uS19.</text>
</comment>
<dbReference type="Proteomes" id="UP000298642">
    <property type="component" value="Chromosome"/>
</dbReference>
<keyword evidence="2 5" id="KW-0690">Ribosome biogenesis</keyword>
<feature type="domain" description="RimM N-terminal" evidence="6">
    <location>
        <begin position="8"/>
        <end position="84"/>
    </location>
</feature>
<dbReference type="RefSeq" id="WP_021749093.1">
    <property type="nucleotide sequence ID" value="NZ_CAUWCU010000014.1"/>
</dbReference>
<evidence type="ECO:0000256" key="1">
    <source>
        <dbReference type="ARBA" id="ARBA00022490"/>
    </source>
</evidence>